<keyword evidence="5 8" id="KW-1133">Transmembrane helix</keyword>
<dbReference type="STRING" id="28094.SAMN06295900_102496"/>
<evidence type="ECO:0000256" key="7">
    <source>
        <dbReference type="ARBA" id="ARBA00024033"/>
    </source>
</evidence>
<protein>
    <recommendedName>
        <fullName evidence="11">DUF2029 domain-containing protein</fullName>
    </recommendedName>
</protein>
<feature type="transmembrane region" description="Helical" evidence="8">
    <location>
        <begin position="134"/>
        <end position="153"/>
    </location>
</feature>
<gene>
    <name evidence="9" type="ORF">SAMN06295900_102496</name>
</gene>
<evidence type="ECO:0000313" key="10">
    <source>
        <dbReference type="Proteomes" id="UP000192911"/>
    </source>
</evidence>
<feature type="transmembrane region" description="Helical" evidence="8">
    <location>
        <begin position="369"/>
        <end position="388"/>
    </location>
</feature>
<feature type="transmembrane region" description="Helical" evidence="8">
    <location>
        <begin position="20"/>
        <end position="43"/>
    </location>
</feature>
<feature type="transmembrane region" description="Helical" evidence="8">
    <location>
        <begin position="102"/>
        <end position="122"/>
    </location>
</feature>
<evidence type="ECO:0000313" key="9">
    <source>
        <dbReference type="EMBL" id="SMF10290.1"/>
    </source>
</evidence>
<evidence type="ECO:0000256" key="8">
    <source>
        <dbReference type="SAM" id="Phobius"/>
    </source>
</evidence>
<evidence type="ECO:0000256" key="1">
    <source>
        <dbReference type="ARBA" id="ARBA00004651"/>
    </source>
</evidence>
<keyword evidence="10" id="KW-1185">Reference proteome</keyword>
<dbReference type="RefSeq" id="WP_085225365.1">
    <property type="nucleotide sequence ID" value="NZ_BSQD01000002.1"/>
</dbReference>
<dbReference type="InterPro" id="IPR018584">
    <property type="entry name" value="GT87"/>
</dbReference>
<keyword evidence="6 8" id="KW-0472">Membrane</keyword>
<feature type="transmembrane region" description="Helical" evidence="8">
    <location>
        <begin position="214"/>
        <end position="238"/>
    </location>
</feature>
<evidence type="ECO:0000256" key="3">
    <source>
        <dbReference type="ARBA" id="ARBA00022679"/>
    </source>
</evidence>
<dbReference type="Pfam" id="PF09594">
    <property type="entry name" value="GT87"/>
    <property type="match status" value="1"/>
</dbReference>
<proteinExistence type="inferred from homology"/>
<dbReference type="GeneID" id="95552186"/>
<feature type="transmembrane region" description="Helical" evidence="8">
    <location>
        <begin position="299"/>
        <end position="320"/>
    </location>
</feature>
<name>A0A1X7D7G0_TRICW</name>
<evidence type="ECO:0000256" key="4">
    <source>
        <dbReference type="ARBA" id="ARBA00022692"/>
    </source>
</evidence>
<dbReference type="GO" id="GO:0005886">
    <property type="term" value="C:plasma membrane"/>
    <property type="evidence" value="ECO:0007669"/>
    <property type="project" value="UniProtKB-SubCell"/>
</dbReference>
<sequence>MSDPAMELSVRRVSFFSRFVLIGLGAAVVFHATMAALGLTFPWTTFLFRPDDRFNDWHNSVAAAATLDPYYAATRAVSAYFPFAYEVLRIGVGWARNVSTSIYLAISLTLLSLASWSAVRFMGHVRGWQRHRQWKVFILALAGCVGCYPVLFALDRGNLDVWIACLCVIHAASLRAGDRRTEAAGAVALSLAIALKAYPLAFLALAVAERKYRIVAWALLGGLLLSLIGATALSGGIVHTLHGLQAGLAKYREIYVIGRDSLFASSDPYNAIRTVEVFRGASGAAIASRSAGLLKIYQPIAFAFAMLAAAYIVFSGAPYWLRVMATCLVAILFPNVANDYKLSLLLPGLFALLFSQAEDGAGDRLRQKAALFVVCLLLVPKSYFFINGLSVNNLLNATLLSGLIAIVAFDCRRWRTVLRRLSGRRFDTPHIEHP</sequence>
<accession>A0A1X7D7G0</accession>
<keyword evidence="4 8" id="KW-0812">Transmembrane</keyword>
<comment type="similarity">
    <text evidence="7">Belongs to the glycosyltransferase 87 family.</text>
</comment>
<organism evidence="9 10">
    <name type="scientific">Trinickia caryophylli</name>
    <name type="common">Paraburkholderia caryophylli</name>
    <dbReference type="NCBI Taxonomy" id="28094"/>
    <lineage>
        <taxon>Bacteria</taxon>
        <taxon>Pseudomonadati</taxon>
        <taxon>Pseudomonadota</taxon>
        <taxon>Betaproteobacteria</taxon>
        <taxon>Burkholderiales</taxon>
        <taxon>Burkholderiaceae</taxon>
        <taxon>Trinickia</taxon>
    </lineage>
</organism>
<feature type="transmembrane region" description="Helical" evidence="8">
    <location>
        <begin position="184"/>
        <end position="208"/>
    </location>
</feature>
<evidence type="ECO:0000256" key="6">
    <source>
        <dbReference type="ARBA" id="ARBA00023136"/>
    </source>
</evidence>
<dbReference type="GO" id="GO:0016758">
    <property type="term" value="F:hexosyltransferase activity"/>
    <property type="evidence" value="ECO:0007669"/>
    <property type="project" value="InterPro"/>
</dbReference>
<keyword evidence="3" id="KW-0808">Transferase</keyword>
<dbReference type="AlphaFoldDB" id="A0A1X7D7G0"/>
<evidence type="ECO:0000256" key="5">
    <source>
        <dbReference type="ARBA" id="ARBA00022989"/>
    </source>
</evidence>
<feature type="transmembrane region" description="Helical" evidence="8">
    <location>
        <begin position="394"/>
        <end position="411"/>
    </location>
</feature>
<dbReference type="EMBL" id="FXAH01000002">
    <property type="protein sequence ID" value="SMF10290.1"/>
    <property type="molecule type" value="Genomic_DNA"/>
</dbReference>
<comment type="subcellular location">
    <subcellularLocation>
        <location evidence="1">Cell membrane</location>
        <topology evidence="1">Multi-pass membrane protein</topology>
    </subcellularLocation>
</comment>
<evidence type="ECO:0008006" key="11">
    <source>
        <dbReference type="Google" id="ProtNLM"/>
    </source>
</evidence>
<keyword evidence="2" id="KW-1003">Cell membrane</keyword>
<reference evidence="10" key="1">
    <citation type="submission" date="2017-04" db="EMBL/GenBank/DDBJ databases">
        <authorList>
            <person name="Varghese N."/>
            <person name="Submissions S."/>
        </authorList>
    </citation>
    <scope>NUCLEOTIDE SEQUENCE [LARGE SCALE GENOMIC DNA]</scope>
    <source>
        <strain evidence="10">Ballard 720</strain>
    </source>
</reference>
<dbReference type="Proteomes" id="UP000192911">
    <property type="component" value="Unassembled WGS sequence"/>
</dbReference>
<evidence type="ECO:0000256" key="2">
    <source>
        <dbReference type="ARBA" id="ARBA00022475"/>
    </source>
</evidence>